<feature type="transmembrane region" description="Helical" evidence="6">
    <location>
        <begin position="175"/>
        <end position="198"/>
    </location>
</feature>
<feature type="transmembrane region" description="Helical" evidence="6">
    <location>
        <begin position="146"/>
        <end position="163"/>
    </location>
</feature>
<evidence type="ECO:0000259" key="7">
    <source>
        <dbReference type="Pfam" id="PF00892"/>
    </source>
</evidence>
<keyword evidence="3 6" id="KW-0812">Transmembrane</keyword>
<evidence type="ECO:0000256" key="4">
    <source>
        <dbReference type="ARBA" id="ARBA00022989"/>
    </source>
</evidence>
<keyword evidence="5 6" id="KW-0472">Membrane</keyword>
<evidence type="ECO:0000256" key="5">
    <source>
        <dbReference type="ARBA" id="ARBA00023136"/>
    </source>
</evidence>
<evidence type="ECO:0000256" key="3">
    <source>
        <dbReference type="ARBA" id="ARBA00022692"/>
    </source>
</evidence>
<feature type="transmembrane region" description="Helical" evidence="6">
    <location>
        <begin position="87"/>
        <end position="104"/>
    </location>
</feature>
<evidence type="ECO:0000313" key="9">
    <source>
        <dbReference type="Proteomes" id="UP000807850"/>
    </source>
</evidence>
<dbReference type="Proteomes" id="UP000807850">
    <property type="component" value="Unassembled WGS sequence"/>
</dbReference>
<comment type="similarity">
    <text evidence="2">Belongs to the EamA transporter family.</text>
</comment>
<keyword evidence="4 6" id="KW-1133">Transmembrane helix</keyword>
<comment type="caution">
    <text evidence="8">The sequence shown here is derived from an EMBL/GenBank/DDBJ whole genome shotgun (WGS) entry which is preliminary data.</text>
</comment>
<dbReference type="PANTHER" id="PTHR32322">
    <property type="entry name" value="INNER MEMBRANE TRANSPORTER"/>
    <property type="match status" value="1"/>
</dbReference>
<dbReference type="InterPro" id="IPR050638">
    <property type="entry name" value="AA-Vitamin_Transporters"/>
</dbReference>
<dbReference type="PANTHER" id="PTHR32322:SF2">
    <property type="entry name" value="EAMA DOMAIN-CONTAINING PROTEIN"/>
    <property type="match status" value="1"/>
</dbReference>
<dbReference type="SUPFAM" id="SSF103481">
    <property type="entry name" value="Multidrug resistance efflux transporter EmrE"/>
    <property type="match status" value="2"/>
</dbReference>
<organism evidence="8 9">
    <name type="scientific">Eiseniibacteriota bacterium</name>
    <dbReference type="NCBI Taxonomy" id="2212470"/>
    <lineage>
        <taxon>Bacteria</taxon>
        <taxon>Candidatus Eiseniibacteriota</taxon>
    </lineage>
</organism>
<feature type="domain" description="EamA" evidence="7">
    <location>
        <begin position="1"/>
        <end position="131"/>
    </location>
</feature>
<evidence type="ECO:0000256" key="6">
    <source>
        <dbReference type="SAM" id="Phobius"/>
    </source>
</evidence>
<dbReference type="EMBL" id="JACQAY010000281">
    <property type="protein sequence ID" value="MBI3540303.1"/>
    <property type="molecule type" value="Genomic_DNA"/>
</dbReference>
<dbReference type="AlphaFoldDB" id="A0A9D6LBX0"/>
<evidence type="ECO:0000256" key="2">
    <source>
        <dbReference type="ARBA" id="ARBA00007362"/>
    </source>
</evidence>
<dbReference type="InterPro" id="IPR000620">
    <property type="entry name" value="EamA_dom"/>
</dbReference>
<dbReference type="Pfam" id="PF00892">
    <property type="entry name" value="EamA"/>
    <property type="match status" value="2"/>
</dbReference>
<feature type="domain" description="EamA" evidence="7">
    <location>
        <begin position="147"/>
        <end position="278"/>
    </location>
</feature>
<feature type="transmembrane region" description="Helical" evidence="6">
    <location>
        <begin position="116"/>
        <end position="134"/>
    </location>
</feature>
<evidence type="ECO:0000256" key="1">
    <source>
        <dbReference type="ARBA" id="ARBA00004141"/>
    </source>
</evidence>
<dbReference type="GO" id="GO:0016020">
    <property type="term" value="C:membrane"/>
    <property type="evidence" value="ECO:0007669"/>
    <property type="project" value="UniProtKB-SubCell"/>
</dbReference>
<proteinExistence type="inferred from homology"/>
<accession>A0A9D6LBX0</accession>
<feature type="transmembrane region" description="Helical" evidence="6">
    <location>
        <begin position="59"/>
        <end position="81"/>
    </location>
</feature>
<evidence type="ECO:0000313" key="8">
    <source>
        <dbReference type="EMBL" id="MBI3540303.1"/>
    </source>
</evidence>
<sequence>MLAAAFFWGTSATLARFVFHDRHVPPLVAVELRLAISVAILAPWLAWRRPAALRIRREDLGYFVVLGLFGVAAVQGTYYYAIGSLGVGLAILIQYIAPALIVGYETLRGAPLRARAVLAVVAALVGTACLVVGVDRASFGASPLGWAAGFGSALSFAFYVVYSKRGLARYAPETVLFYTFLVAGIFWACVTPPTRIIAAGYDRTLWSMFVALGIFSTLVPFALFSAGLRRLSPGEAGVLATTEPVVAVLSAAILLGEGLRAQQWLGAALVLCAALLATLRAPASLP</sequence>
<comment type="subcellular location">
    <subcellularLocation>
        <location evidence="1">Membrane</location>
        <topology evidence="1">Multi-pass membrane protein</topology>
    </subcellularLocation>
</comment>
<gene>
    <name evidence="8" type="ORF">HY076_08535</name>
</gene>
<dbReference type="Gene3D" id="1.10.3730.20">
    <property type="match status" value="1"/>
</dbReference>
<name>A0A9D6LBX0_UNCEI</name>
<reference evidence="8" key="1">
    <citation type="submission" date="2020-07" db="EMBL/GenBank/DDBJ databases">
        <title>Huge and variable diversity of episymbiotic CPR bacteria and DPANN archaea in groundwater ecosystems.</title>
        <authorList>
            <person name="He C.Y."/>
            <person name="Keren R."/>
            <person name="Whittaker M."/>
            <person name="Farag I.F."/>
            <person name="Doudna J."/>
            <person name="Cate J.H.D."/>
            <person name="Banfield J.F."/>
        </authorList>
    </citation>
    <scope>NUCLEOTIDE SEQUENCE</scope>
    <source>
        <strain evidence="8">NC_groundwater_928_Pr1_S-0.2um_72_17</strain>
    </source>
</reference>
<dbReference type="InterPro" id="IPR037185">
    <property type="entry name" value="EmrE-like"/>
</dbReference>
<feature type="transmembrane region" description="Helical" evidence="6">
    <location>
        <begin position="204"/>
        <end position="224"/>
    </location>
</feature>
<feature type="transmembrane region" description="Helical" evidence="6">
    <location>
        <begin position="25"/>
        <end position="47"/>
    </location>
</feature>
<protein>
    <submittedName>
        <fullName evidence="8">EamA family transporter</fullName>
    </submittedName>
</protein>